<evidence type="ECO:0008006" key="4">
    <source>
        <dbReference type="Google" id="ProtNLM"/>
    </source>
</evidence>
<keyword evidence="3" id="KW-1185">Reference proteome</keyword>
<evidence type="ECO:0000313" key="2">
    <source>
        <dbReference type="EMBL" id="KAK8943724.1"/>
    </source>
</evidence>
<keyword evidence="1" id="KW-0812">Transmembrane</keyword>
<evidence type="ECO:0000256" key="1">
    <source>
        <dbReference type="SAM" id="Phobius"/>
    </source>
</evidence>
<keyword evidence="1" id="KW-0472">Membrane</keyword>
<organism evidence="2 3">
    <name type="scientific">Platanthera guangdongensis</name>
    <dbReference type="NCBI Taxonomy" id="2320717"/>
    <lineage>
        <taxon>Eukaryota</taxon>
        <taxon>Viridiplantae</taxon>
        <taxon>Streptophyta</taxon>
        <taxon>Embryophyta</taxon>
        <taxon>Tracheophyta</taxon>
        <taxon>Spermatophyta</taxon>
        <taxon>Magnoliopsida</taxon>
        <taxon>Liliopsida</taxon>
        <taxon>Asparagales</taxon>
        <taxon>Orchidaceae</taxon>
        <taxon>Orchidoideae</taxon>
        <taxon>Orchideae</taxon>
        <taxon>Orchidinae</taxon>
        <taxon>Platanthera</taxon>
    </lineage>
</organism>
<feature type="transmembrane region" description="Helical" evidence="1">
    <location>
        <begin position="56"/>
        <end position="78"/>
    </location>
</feature>
<comment type="caution">
    <text evidence="2">The sequence shown here is derived from an EMBL/GenBank/DDBJ whole genome shotgun (WGS) entry which is preliminary data.</text>
</comment>
<sequence>MNKTKARLRTDLPSSFSCMGGTLRRFLSSRGAPRSPGSLPVLPRITFCKSGRWRRAYIAMVTRIRAMVMFLLSTRFFLPNFLAAAVDEQFRIYGVFQSFSCFRS</sequence>
<name>A0ABR2LKV6_9ASPA</name>
<protein>
    <recommendedName>
        <fullName evidence="4">Transmembrane protein</fullName>
    </recommendedName>
</protein>
<dbReference type="Proteomes" id="UP001412067">
    <property type="component" value="Unassembled WGS sequence"/>
</dbReference>
<proteinExistence type="predicted"/>
<evidence type="ECO:0000313" key="3">
    <source>
        <dbReference type="Proteomes" id="UP001412067"/>
    </source>
</evidence>
<dbReference type="EMBL" id="JBBWWR010000018">
    <property type="protein sequence ID" value="KAK8943724.1"/>
    <property type="molecule type" value="Genomic_DNA"/>
</dbReference>
<reference evidence="2 3" key="1">
    <citation type="journal article" date="2022" name="Nat. Plants">
        <title>Genomes of leafy and leafless Platanthera orchids illuminate the evolution of mycoheterotrophy.</title>
        <authorList>
            <person name="Li M.H."/>
            <person name="Liu K.W."/>
            <person name="Li Z."/>
            <person name="Lu H.C."/>
            <person name="Ye Q.L."/>
            <person name="Zhang D."/>
            <person name="Wang J.Y."/>
            <person name="Li Y.F."/>
            <person name="Zhong Z.M."/>
            <person name="Liu X."/>
            <person name="Yu X."/>
            <person name="Liu D.K."/>
            <person name="Tu X.D."/>
            <person name="Liu B."/>
            <person name="Hao Y."/>
            <person name="Liao X.Y."/>
            <person name="Jiang Y.T."/>
            <person name="Sun W.H."/>
            <person name="Chen J."/>
            <person name="Chen Y.Q."/>
            <person name="Ai Y."/>
            <person name="Zhai J.W."/>
            <person name="Wu S.S."/>
            <person name="Zhou Z."/>
            <person name="Hsiao Y.Y."/>
            <person name="Wu W.L."/>
            <person name="Chen Y.Y."/>
            <person name="Lin Y.F."/>
            <person name="Hsu J.L."/>
            <person name="Li C.Y."/>
            <person name="Wang Z.W."/>
            <person name="Zhao X."/>
            <person name="Zhong W.Y."/>
            <person name="Ma X.K."/>
            <person name="Ma L."/>
            <person name="Huang J."/>
            <person name="Chen G.Z."/>
            <person name="Huang M.Z."/>
            <person name="Huang L."/>
            <person name="Peng D.H."/>
            <person name="Luo Y.B."/>
            <person name="Zou S.Q."/>
            <person name="Chen S.P."/>
            <person name="Lan S."/>
            <person name="Tsai W.C."/>
            <person name="Van de Peer Y."/>
            <person name="Liu Z.J."/>
        </authorList>
    </citation>
    <scope>NUCLEOTIDE SEQUENCE [LARGE SCALE GENOMIC DNA]</scope>
    <source>
        <strain evidence="2">Lor288</strain>
    </source>
</reference>
<gene>
    <name evidence="2" type="ORF">KSP40_PGU005256</name>
</gene>
<accession>A0ABR2LKV6</accession>
<keyword evidence="1" id="KW-1133">Transmembrane helix</keyword>